<keyword evidence="5 7" id="KW-1133">Transmembrane helix</keyword>
<dbReference type="Gene3D" id="1.20.1720.10">
    <property type="entry name" value="Multidrug resistance protein D"/>
    <property type="match status" value="1"/>
</dbReference>
<dbReference type="InterPro" id="IPR011701">
    <property type="entry name" value="MFS"/>
</dbReference>
<dbReference type="PRINTS" id="PR01036">
    <property type="entry name" value="TCRTETB"/>
</dbReference>
<evidence type="ECO:0000256" key="6">
    <source>
        <dbReference type="ARBA" id="ARBA00023136"/>
    </source>
</evidence>
<feature type="transmembrane region" description="Helical" evidence="7">
    <location>
        <begin position="336"/>
        <end position="355"/>
    </location>
</feature>
<feature type="transmembrane region" description="Helical" evidence="7">
    <location>
        <begin position="53"/>
        <end position="73"/>
    </location>
</feature>
<protein>
    <recommendedName>
        <fullName evidence="8">Major facilitator superfamily (MFS) profile domain-containing protein</fullName>
    </recommendedName>
</protein>
<dbReference type="PROSITE" id="PS50850">
    <property type="entry name" value="MFS"/>
    <property type="match status" value="1"/>
</dbReference>
<reference evidence="10" key="1">
    <citation type="submission" date="2015-03" db="EMBL/GenBank/DDBJ databases">
        <title>Luteipulveratus halotolerans sp. nov., a novel actinobacterium (Dermacoccaceae) from Sarawak, Malaysia.</title>
        <authorList>
            <person name="Juboi H."/>
            <person name="Basik A."/>
            <person name="Shamsul S.S."/>
            <person name="Arnold P."/>
            <person name="Schmitt E.K."/>
            <person name="Sanglier J.-J."/>
            <person name="Yeo T."/>
        </authorList>
    </citation>
    <scope>NUCLEOTIDE SEQUENCE [LARGE SCALE GENOMIC DNA]</scope>
    <source>
        <strain evidence="10">C296001</strain>
    </source>
</reference>
<evidence type="ECO:0000256" key="5">
    <source>
        <dbReference type="ARBA" id="ARBA00022989"/>
    </source>
</evidence>
<feature type="transmembrane region" description="Helical" evidence="7">
    <location>
        <begin position="205"/>
        <end position="223"/>
    </location>
</feature>
<dbReference type="CDD" id="cd17321">
    <property type="entry name" value="MFS_MMR_MDR_like"/>
    <property type="match status" value="1"/>
</dbReference>
<evidence type="ECO:0000313" key="9">
    <source>
        <dbReference type="EMBL" id="KNX38675.1"/>
    </source>
</evidence>
<feature type="domain" description="Major facilitator superfamily (MFS) profile" evidence="8">
    <location>
        <begin position="19"/>
        <end position="459"/>
    </location>
</feature>
<feature type="transmembrane region" description="Helical" evidence="7">
    <location>
        <begin position="85"/>
        <end position="108"/>
    </location>
</feature>
<keyword evidence="3" id="KW-1003">Cell membrane</keyword>
<feature type="transmembrane region" description="Helical" evidence="7">
    <location>
        <begin position="436"/>
        <end position="457"/>
    </location>
</feature>
<evidence type="ECO:0000256" key="7">
    <source>
        <dbReference type="SAM" id="Phobius"/>
    </source>
</evidence>
<dbReference type="PANTHER" id="PTHR42718:SF46">
    <property type="entry name" value="BLR6921 PROTEIN"/>
    <property type="match status" value="1"/>
</dbReference>
<dbReference type="Pfam" id="PF07690">
    <property type="entry name" value="MFS_1"/>
    <property type="match status" value="1"/>
</dbReference>
<evidence type="ECO:0000259" key="8">
    <source>
        <dbReference type="PROSITE" id="PS50850"/>
    </source>
</evidence>
<keyword evidence="6 7" id="KW-0472">Membrane</keyword>
<dbReference type="SUPFAM" id="SSF103473">
    <property type="entry name" value="MFS general substrate transporter"/>
    <property type="match status" value="1"/>
</dbReference>
<proteinExistence type="predicted"/>
<dbReference type="RefSeq" id="WP_071606438.1">
    <property type="nucleotide sequence ID" value="NZ_LAIR01000002.1"/>
</dbReference>
<comment type="subcellular location">
    <subcellularLocation>
        <location evidence="1">Cell membrane</location>
        <topology evidence="1">Multi-pass membrane protein</topology>
    </subcellularLocation>
</comment>
<dbReference type="Proteomes" id="UP000037397">
    <property type="component" value="Unassembled WGS sequence"/>
</dbReference>
<accession>A0A0L6CM13</accession>
<dbReference type="EMBL" id="LAIR01000002">
    <property type="protein sequence ID" value="KNX38675.1"/>
    <property type="molecule type" value="Genomic_DNA"/>
</dbReference>
<name>A0A0L6CM13_9MICO</name>
<feature type="transmembrane region" description="Helical" evidence="7">
    <location>
        <begin position="271"/>
        <end position="291"/>
    </location>
</feature>
<evidence type="ECO:0000256" key="4">
    <source>
        <dbReference type="ARBA" id="ARBA00022692"/>
    </source>
</evidence>
<feature type="transmembrane region" description="Helical" evidence="7">
    <location>
        <begin position="144"/>
        <end position="167"/>
    </location>
</feature>
<evidence type="ECO:0000256" key="3">
    <source>
        <dbReference type="ARBA" id="ARBA00022475"/>
    </source>
</evidence>
<dbReference type="GO" id="GO:0022857">
    <property type="term" value="F:transmembrane transporter activity"/>
    <property type="evidence" value="ECO:0007669"/>
    <property type="project" value="InterPro"/>
</dbReference>
<feature type="transmembrane region" description="Helical" evidence="7">
    <location>
        <begin position="114"/>
        <end position="132"/>
    </location>
</feature>
<comment type="caution">
    <text evidence="9">The sequence shown here is derived from an EMBL/GenBank/DDBJ whole genome shotgun (WGS) entry which is preliminary data.</text>
</comment>
<organism evidence="9 10">
    <name type="scientific">Luteipulveratus halotolerans</name>
    <dbReference type="NCBI Taxonomy" id="1631356"/>
    <lineage>
        <taxon>Bacteria</taxon>
        <taxon>Bacillati</taxon>
        <taxon>Actinomycetota</taxon>
        <taxon>Actinomycetes</taxon>
        <taxon>Micrococcales</taxon>
        <taxon>Dermacoccaceae</taxon>
        <taxon>Luteipulveratus</taxon>
    </lineage>
</organism>
<dbReference type="GO" id="GO:0005886">
    <property type="term" value="C:plasma membrane"/>
    <property type="evidence" value="ECO:0007669"/>
    <property type="project" value="UniProtKB-SubCell"/>
</dbReference>
<dbReference type="PANTHER" id="PTHR42718">
    <property type="entry name" value="MAJOR FACILITATOR SUPERFAMILY MULTIDRUG TRANSPORTER MFSC"/>
    <property type="match status" value="1"/>
</dbReference>
<feature type="transmembrane region" description="Helical" evidence="7">
    <location>
        <begin position="361"/>
        <end position="385"/>
    </location>
</feature>
<keyword evidence="10" id="KW-1185">Reference proteome</keyword>
<keyword evidence="2" id="KW-0813">Transport</keyword>
<evidence type="ECO:0000256" key="1">
    <source>
        <dbReference type="ARBA" id="ARBA00004651"/>
    </source>
</evidence>
<dbReference type="PATRIC" id="fig|1631356.3.peg.3675"/>
<evidence type="ECO:0000256" key="2">
    <source>
        <dbReference type="ARBA" id="ARBA00022448"/>
    </source>
</evidence>
<dbReference type="Gene3D" id="1.20.1250.20">
    <property type="entry name" value="MFS general substrate transporter like domains"/>
    <property type="match status" value="1"/>
</dbReference>
<feature type="transmembrane region" description="Helical" evidence="7">
    <location>
        <begin position="173"/>
        <end position="193"/>
    </location>
</feature>
<sequence>MDHTATDAPPIRRVRPAYVVATLANAQLMLVLDVTVVNVALPDIGSELGLDRSAVTWVMTLYTTLFGGLALAGGKAADRLGARRVLAAGLALFVAASLLCALAAGPAVLLTGRALQGAAAALVSPAALAVLLGSVPSGARGRALAVWGTLSAVGTALGVSAGGIVTAALGWEWIFAINVPIGLAVLALLPVLTRAVPGTAARPDLPGTALLTLGTALLVLGVVRAGDDGWTSVGALGPVVGGIALWLAYAAVERVTPEPMLRLSLLRDPPVAAGAFLMIVATGLMVGNFFVGSFTLQRAYGDGPLRVGLEFLAPAVGVGLGAQLAGRLLDRVSPRVVAVPGLLLAGAGEGLAAVVDGSRLALVVGLAVAAVGIGAVFVTAFRSALSSAGPTDGGLRSAVVGTAHELGGAFGVAALSTVAAVALTAAHPVASDFTPAYAWAALAALASAAVAAVLVPARR</sequence>
<keyword evidence="4 7" id="KW-0812">Transmembrane</keyword>
<gene>
    <name evidence="9" type="ORF">VV01_18430</name>
</gene>
<feature type="transmembrane region" description="Helical" evidence="7">
    <location>
        <begin position="229"/>
        <end position="250"/>
    </location>
</feature>
<dbReference type="AlphaFoldDB" id="A0A0L6CM13"/>
<feature type="transmembrane region" description="Helical" evidence="7">
    <location>
        <begin position="406"/>
        <end position="430"/>
    </location>
</feature>
<dbReference type="InterPro" id="IPR020846">
    <property type="entry name" value="MFS_dom"/>
</dbReference>
<dbReference type="STRING" id="1631356.VV01_18430"/>
<feature type="transmembrane region" description="Helical" evidence="7">
    <location>
        <begin position="311"/>
        <end position="329"/>
    </location>
</feature>
<dbReference type="InterPro" id="IPR036259">
    <property type="entry name" value="MFS_trans_sf"/>
</dbReference>
<feature type="transmembrane region" description="Helical" evidence="7">
    <location>
        <begin position="18"/>
        <end position="41"/>
    </location>
</feature>
<evidence type="ECO:0000313" key="10">
    <source>
        <dbReference type="Proteomes" id="UP000037397"/>
    </source>
</evidence>